<gene>
    <name evidence="11" type="primary">LOC105263970</name>
</gene>
<evidence type="ECO:0000256" key="3">
    <source>
        <dbReference type="ARBA" id="ARBA00022692"/>
    </source>
</evidence>
<evidence type="ECO:0000313" key="10">
    <source>
        <dbReference type="Proteomes" id="UP000694866"/>
    </source>
</evidence>
<name>A0A9R1SX87_9HYME</name>
<keyword evidence="4" id="KW-0552">Olfaction</keyword>
<dbReference type="Pfam" id="PF02949">
    <property type="entry name" value="7tm_6"/>
    <property type="match status" value="1"/>
</dbReference>
<organism evidence="10 11">
    <name type="scientific">Fopius arisanus</name>
    <dbReference type="NCBI Taxonomy" id="64838"/>
    <lineage>
        <taxon>Eukaryota</taxon>
        <taxon>Metazoa</taxon>
        <taxon>Ecdysozoa</taxon>
        <taxon>Arthropoda</taxon>
        <taxon>Hexapoda</taxon>
        <taxon>Insecta</taxon>
        <taxon>Pterygota</taxon>
        <taxon>Neoptera</taxon>
        <taxon>Endopterygota</taxon>
        <taxon>Hymenoptera</taxon>
        <taxon>Apocrita</taxon>
        <taxon>Ichneumonoidea</taxon>
        <taxon>Braconidae</taxon>
        <taxon>Opiinae</taxon>
        <taxon>Fopius</taxon>
    </lineage>
</organism>
<evidence type="ECO:0000256" key="4">
    <source>
        <dbReference type="ARBA" id="ARBA00022725"/>
    </source>
</evidence>
<dbReference type="RefSeq" id="XP_011298809.1">
    <property type="nucleotide sequence ID" value="XM_011300507.1"/>
</dbReference>
<keyword evidence="8" id="KW-0807">Transducer</keyword>
<comment type="subcellular location">
    <subcellularLocation>
        <location evidence="1">Membrane</location>
        <topology evidence="1">Multi-pass membrane protein</topology>
    </subcellularLocation>
</comment>
<feature type="transmembrane region" description="Helical" evidence="9">
    <location>
        <begin position="293"/>
        <end position="312"/>
    </location>
</feature>
<dbReference type="PANTHER" id="PTHR21137:SF43">
    <property type="entry name" value="ODORANT RECEPTOR 47A-RELATED"/>
    <property type="match status" value="1"/>
</dbReference>
<evidence type="ECO:0000256" key="6">
    <source>
        <dbReference type="ARBA" id="ARBA00023136"/>
    </source>
</evidence>
<dbReference type="GeneID" id="105263970"/>
<feature type="transmembrane region" description="Helical" evidence="9">
    <location>
        <begin position="106"/>
        <end position="128"/>
    </location>
</feature>
<accession>A0A9R1SX87</accession>
<evidence type="ECO:0000256" key="8">
    <source>
        <dbReference type="ARBA" id="ARBA00023224"/>
    </source>
</evidence>
<keyword evidence="2" id="KW-0716">Sensory transduction</keyword>
<dbReference type="GO" id="GO:0004984">
    <property type="term" value="F:olfactory receptor activity"/>
    <property type="evidence" value="ECO:0007669"/>
    <property type="project" value="InterPro"/>
</dbReference>
<proteinExistence type="predicted"/>
<dbReference type="PANTHER" id="PTHR21137">
    <property type="entry name" value="ODORANT RECEPTOR"/>
    <property type="match status" value="1"/>
</dbReference>
<sequence>MFLHLLVTIKMISCISNLETEKDLLLQIENQRKFYSLSSEKKVLNKYANRSGTITRLYVYYIYASVALYMCSPLVPKILDCILHLNESSPIIFLYEAEYFVDRREYTTWILLHSYVVTLLEATVVVAFDSLYFHLAEHACSLFSIACKRMDRLAHDIEFQKSSDQSISAKRDDVGDAVVLCIMQHMKALKFADLLGTVYTKALFFILGINMLAMSITGFQTVMKLDEPSESVRLGCFTIAQLIHLYFLSWPGQRLMDHSQEIHSAAYQGSWYNMPVHLRKLLMPIMMRGSKPCVVSAGGFYVMSLQSFSMVLKTSASYFTVLMSCQ</sequence>
<keyword evidence="3 9" id="KW-0812">Transmembrane</keyword>
<dbReference type="GO" id="GO:0007165">
    <property type="term" value="P:signal transduction"/>
    <property type="evidence" value="ECO:0007669"/>
    <property type="project" value="UniProtKB-KW"/>
</dbReference>
<feature type="transmembrane region" description="Helical" evidence="9">
    <location>
        <begin position="57"/>
        <end position="75"/>
    </location>
</feature>
<dbReference type="Proteomes" id="UP000694866">
    <property type="component" value="Unplaced"/>
</dbReference>
<protein>
    <submittedName>
        <fullName evidence="11">Odorant receptor 9a-like isoform X1</fullName>
    </submittedName>
</protein>
<keyword evidence="6 9" id="KW-0472">Membrane</keyword>
<keyword evidence="7" id="KW-0675">Receptor</keyword>
<evidence type="ECO:0000256" key="1">
    <source>
        <dbReference type="ARBA" id="ARBA00004141"/>
    </source>
</evidence>
<feature type="transmembrane region" description="Helical" evidence="9">
    <location>
        <begin position="231"/>
        <end position="248"/>
    </location>
</feature>
<dbReference type="AlphaFoldDB" id="A0A9R1SX87"/>
<evidence type="ECO:0000313" key="11">
    <source>
        <dbReference type="RefSeq" id="XP_011298809.1"/>
    </source>
</evidence>
<evidence type="ECO:0000256" key="7">
    <source>
        <dbReference type="ARBA" id="ARBA00023170"/>
    </source>
</evidence>
<dbReference type="KEGG" id="fas:105263970"/>
<feature type="transmembrane region" description="Helical" evidence="9">
    <location>
        <begin position="194"/>
        <end position="219"/>
    </location>
</feature>
<evidence type="ECO:0000256" key="5">
    <source>
        <dbReference type="ARBA" id="ARBA00022989"/>
    </source>
</evidence>
<dbReference type="GO" id="GO:0005886">
    <property type="term" value="C:plasma membrane"/>
    <property type="evidence" value="ECO:0007669"/>
    <property type="project" value="TreeGrafter"/>
</dbReference>
<keyword evidence="5 9" id="KW-1133">Transmembrane helix</keyword>
<evidence type="ECO:0000256" key="2">
    <source>
        <dbReference type="ARBA" id="ARBA00022606"/>
    </source>
</evidence>
<reference evidence="11" key="1">
    <citation type="submission" date="2025-08" db="UniProtKB">
        <authorList>
            <consortium name="RefSeq"/>
        </authorList>
    </citation>
    <scope>IDENTIFICATION</scope>
    <source>
        <strain evidence="11">USDA-PBARC FA_bdor</strain>
        <tissue evidence="11">Whole organism</tissue>
    </source>
</reference>
<keyword evidence="10" id="KW-1185">Reference proteome</keyword>
<dbReference type="InterPro" id="IPR004117">
    <property type="entry name" value="7tm6_olfct_rcpt"/>
</dbReference>
<evidence type="ECO:0000256" key="9">
    <source>
        <dbReference type="SAM" id="Phobius"/>
    </source>
</evidence>
<dbReference type="GO" id="GO:0005549">
    <property type="term" value="F:odorant binding"/>
    <property type="evidence" value="ECO:0007669"/>
    <property type="project" value="InterPro"/>
</dbReference>